<keyword evidence="1" id="KW-0969">Cilium</keyword>
<dbReference type="PANTHER" id="PTHR37166">
    <property type="entry name" value="PROTEIN FLAG"/>
    <property type="match status" value="1"/>
</dbReference>
<keyword evidence="1" id="KW-0966">Cell projection</keyword>
<dbReference type="RefSeq" id="WP_057871615.1">
    <property type="nucleotide sequence ID" value="NZ_JBDNSM010000440.1"/>
</dbReference>
<name>A0A0A7RL54_9LACO</name>
<organism evidence="1">
    <name type="scientific">Liquorilactobacillus ghanensis</name>
    <dbReference type="NCBI Taxonomy" id="399370"/>
    <lineage>
        <taxon>Bacteria</taxon>
        <taxon>Bacillati</taxon>
        <taxon>Bacillota</taxon>
        <taxon>Bacilli</taxon>
        <taxon>Lactobacillales</taxon>
        <taxon>Lactobacillaceae</taxon>
        <taxon>Liquorilactobacillus</taxon>
    </lineage>
</organism>
<dbReference type="EMBL" id="KM886864">
    <property type="protein sequence ID" value="AJA33973.1"/>
    <property type="molecule type" value="Genomic_DNA"/>
</dbReference>
<dbReference type="InterPro" id="IPR035924">
    <property type="entry name" value="FlaG-like_sf"/>
</dbReference>
<dbReference type="InterPro" id="IPR005186">
    <property type="entry name" value="FlaG"/>
</dbReference>
<evidence type="ECO:0000313" key="1">
    <source>
        <dbReference type="EMBL" id="AJA33973.1"/>
    </source>
</evidence>
<dbReference type="Pfam" id="PF03646">
    <property type="entry name" value="FlaG"/>
    <property type="match status" value="1"/>
</dbReference>
<protein>
    <submittedName>
        <fullName evidence="1">Flagellar protein FlaG</fullName>
    </submittedName>
</protein>
<dbReference type="PANTHER" id="PTHR37166:SF1">
    <property type="entry name" value="PROTEIN FLAG"/>
    <property type="match status" value="1"/>
</dbReference>
<proteinExistence type="predicted"/>
<gene>
    <name evidence="1" type="primary">flaG</name>
</gene>
<reference evidence="1" key="1">
    <citation type="journal article" date="2014" name="Appl. Environ. Microbiol.">
        <title>Detection and genomic characterization of motility in Lactobacillus curvatus: confirmation of motility in a species outside the Lactobacillus salivarius clade.</title>
        <authorList>
            <person name="Cousin F.J."/>
            <person name="Lynch S.M."/>
            <person name="Harris H.M."/>
            <person name="McCann A."/>
            <person name="Lynch D.B."/>
            <person name="Neville B.A."/>
            <person name="Irisawa T."/>
            <person name="Okada S."/>
            <person name="Endo A."/>
            <person name="O'Toole P.W."/>
        </authorList>
    </citation>
    <scope>NUCLEOTIDE SEQUENCE</scope>
    <source>
        <strain evidence="1">DSM 18630</strain>
    </source>
</reference>
<accession>A0A0A7RL54</accession>
<sequence length="131" mass="15046">MASEHIEAVSGISGVDQDWFNQADYQFDSFQAKQLQQTMKSMQQQVKADVSDQQDKPEAKTLKTTVNKFNQQLSNDNVETKFKIHKRTNRIYVQLVNQKTGKVIKEIPSSKMLDLIGHIWDEMGIMVNKKG</sequence>
<dbReference type="SUPFAM" id="SSF160214">
    <property type="entry name" value="FlaG-like"/>
    <property type="match status" value="1"/>
</dbReference>
<dbReference type="AlphaFoldDB" id="A0A0A7RL54"/>
<dbReference type="GeneID" id="98318883"/>
<dbReference type="Gene3D" id="3.30.160.170">
    <property type="entry name" value="FlaG-like"/>
    <property type="match status" value="1"/>
</dbReference>
<keyword evidence="1" id="KW-0282">Flagellum</keyword>